<dbReference type="Gene3D" id="3.20.20.80">
    <property type="entry name" value="Glycosidases"/>
    <property type="match status" value="1"/>
</dbReference>
<proteinExistence type="inferred from homology"/>
<reference evidence="9 10" key="1">
    <citation type="submission" date="2024-06" db="EMBL/GenBank/DDBJ databases">
        <authorList>
            <person name="Chen R.Y."/>
        </authorList>
    </citation>
    <scope>NUCLEOTIDE SEQUENCE [LARGE SCALE GENOMIC DNA]</scope>
    <source>
        <strain evidence="9 10">D2</strain>
    </source>
</reference>
<dbReference type="Proteomes" id="UP001467690">
    <property type="component" value="Unassembled WGS sequence"/>
</dbReference>
<dbReference type="GO" id="GO:0016787">
    <property type="term" value="F:hydrolase activity"/>
    <property type="evidence" value="ECO:0007669"/>
    <property type="project" value="UniProtKB-KW"/>
</dbReference>
<dbReference type="InterPro" id="IPR033453">
    <property type="entry name" value="Glyco_hydro_30_TIM-barrel"/>
</dbReference>
<dbReference type="PANTHER" id="PTHR11069:SF23">
    <property type="entry name" value="LYSOSOMAL ACID GLUCOSYLCERAMIDASE"/>
    <property type="match status" value="1"/>
</dbReference>
<evidence type="ECO:0000256" key="2">
    <source>
        <dbReference type="ARBA" id="ARBA00022729"/>
    </source>
</evidence>
<accession>A0ABV1RMB6</accession>
<evidence type="ECO:0000259" key="8">
    <source>
        <dbReference type="Pfam" id="PF17189"/>
    </source>
</evidence>
<keyword evidence="4" id="KW-0326">Glycosidase</keyword>
<gene>
    <name evidence="9" type="ORF">ABS311_19615</name>
</gene>
<name>A0ABV1RMB6_9ALTE</name>
<feature type="signal peptide" evidence="6">
    <location>
        <begin position="1"/>
        <end position="18"/>
    </location>
</feature>
<evidence type="ECO:0000256" key="5">
    <source>
        <dbReference type="SAM" id="MobiDB-lite"/>
    </source>
</evidence>
<evidence type="ECO:0000256" key="1">
    <source>
        <dbReference type="ARBA" id="ARBA00005382"/>
    </source>
</evidence>
<keyword evidence="2 6" id="KW-0732">Signal</keyword>
<keyword evidence="3 4" id="KW-0378">Hydrolase</keyword>
<evidence type="ECO:0000256" key="6">
    <source>
        <dbReference type="SAM" id="SignalP"/>
    </source>
</evidence>
<comment type="caution">
    <text evidence="9">The sequence shown here is derived from an EMBL/GenBank/DDBJ whole genome shotgun (WGS) entry which is preliminary data.</text>
</comment>
<dbReference type="PRINTS" id="PR00843">
    <property type="entry name" value="GLHYDRLASE30"/>
</dbReference>
<feature type="chain" id="PRO_5045099572" evidence="6">
    <location>
        <begin position="19"/>
        <end position="2279"/>
    </location>
</feature>
<dbReference type="PROSITE" id="PS51257">
    <property type="entry name" value="PROKAR_LIPOPROTEIN"/>
    <property type="match status" value="1"/>
</dbReference>
<dbReference type="Pfam" id="PF02055">
    <property type="entry name" value="Glyco_hydro_30"/>
    <property type="match status" value="1"/>
</dbReference>
<keyword evidence="10" id="KW-1185">Reference proteome</keyword>
<evidence type="ECO:0000313" key="10">
    <source>
        <dbReference type="Proteomes" id="UP001467690"/>
    </source>
</evidence>
<dbReference type="InterPro" id="IPR017853">
    <property type="entry name" value="GH"/>
</dbReference>
<protein>
    <submittedName>
        <fullName evidence="9">Glycoside hydrolase family 30 beta sandwich domain-containing protein</fullName>
    </submittedName>
</protein>
<dbReference type="PANTHER" id="PTHR11069">
    <property type="entry name" value="GLUCOSYLCERAMIDASE"/>
    <property type="match status" value="1"/>
</dbReference>
<dbReference type="EMBL" id="JBELOE010000281">
    <property type="protein sequence ID" value="MER2494089.1"/>
    <property type="molecule type" value="Genomic_DNA"/>
</dbReference>
<evidence type="ECO:0000259" key="7">
    <source>
        <dbReference type="Pfam" id="PF02055"/>
    </source>
</evidence>
<dbReference type="RefSeq" id="WP_350403118.1">
    <property type="nucleotide sequence ID" value="NZ_JBELOE010000281.1"/>
</dbReference>
<sequence length="2279" mass="247488">MRRILILIFCLLTLSACGGGGESTDGNNNQGGSGEQNDGNNTPVLASQLTFDGKQLPAECEFENNQLRNFPQCNPEFSISLASGSAQGASFVGQVSEDGGISWQNVTTDNNRVFVVDLVNRTGNLSVRALMQFDGEQTVTDVVELQILDNSIEILSANDFAVAKTLYLKIEESQRITLPSCRDPQDDKHKVILSLNGRFLLEQSSGVTIPLNAKLFKQNDVISASCQDDLGAIQTAPGSLQISFANNPNNNQPPVVSFLNLDDTTKYFSGKIRDQQLLDICVFASDAEGQNLTATFNADIESTSQTNQTETIDLTANGLCTQLETHSLGNNKVTINAAVTDGLDETPASLSLGVIHQDTLPLASAQNSSCLVGEAQKTVPIDIPRDTEFDVFSVAVVDAQSGELLKTLEQTESASITFSCQQAGLTRYQLTTSSRDASVSSITYSHSVTNTGNQAPELAIDVEGERVGLLYRDNQDLQICIDAQDADNDVLTSELAYQWGNGNKANLSLTDNCAELSTQGRGGQKLILFASANDGQTQVEKSLNLNTIHSDTIQFAVTQSNSCIEGNDNLLYSISLPADSEGDSHTLDVLDLDSQTVLHSLGAVNNGSFELSCQTVGQQAFVLLTRSRGLSVVSTNYLHTVTEAENLEPEVSYTLEGEQIGQPAELNFRDNQNISLCVTGDDPEGQPVSVSGRFGFNGNLDNVINLQNNCQAISLFDRGGQTLQIDIQGSDGEVQNNLDPIIINVARDTIQVASSQSQTCEIGDSSLTYTVAVPDDTEGDNNQLLVLNANDNAVISSLGVVNSAASFSLPCNTLGTTEFYIRNQSRGLTTFSRIYNHTVDSAPNQPPRVTLVVLNAEMIDDELRDNQNISACAIASDEDGDNLTTTLHYRLDDEEAQQVSLNSGCGEISLDAAGNRTIQITASTSDGSDSDLDVRSWTIHQDTLPFAYSQSQTCRQGDAARIYIVNMNADVEGDEFSLAVYHATNNQLITSLGSSVPATFSLACNSNGVTPFVIRNTSRGLSSFSTTYQHVVAAENNTAPQIVLSIDGSPQRFNGALRDEQSIRLCAQVSDAENDNLNTQVFYRFDNQTQQTLTLNNLCGDISLIGRGGQSLIIEGFSSDGTATGNDTLNAGRIYLDTIQTPVSGSGSCRAGDAENIFSVRVTADVESDPYSIDVVDAISNQVLRSLGQITQGTFSLPCDEENAVDFVLRNTSRNKVQNSLIYSHVVGNTLNAKPQLEISINQAEQFSGQVRDGQEIEVCLSGSDADGDALTYSASYQFSSGSFQSLILDTNQCGTISTRQKGGQTLLIQGFVNDGIAQTTQLEEVGEIHTDTLAIAETVSSECSLGEQAIEYSIVLATDAQGDQRQIRVVERANQTEIAQFLGGDTLSFSLPCDAVGQTEFIVQTVSRDLTQDSEVYIHTVNPNLTNQVNVWLTRGDGSQLLSEQNQQILRAGTGTATHQIDVSDAQPKQIITGLGANLTDSAASLIYQSAQANSIVERIFSAEQGINLQHLRVPMSGMGEFISRAARSYDDVAVGLTDPELEQFSIADDEDYLLPLLSTIKNENPEIELHAVSWSAPAWMKDNSSLNGGSLRVEFYQSYANYFAKFLTAYEDAGLTFDSISLQNQPHLQDTYPSMLWALADYELFFQDFFFPAMSALPKLPDIWVWDGNWTDFDSQADFDIALFAENLMDNDFIYARARAIGMQCYQADNGASDYTQAIENISDLPRTRDVYLTSCRNREDGRSFGQYLTATLNDFLLPVFQAGAKGIFYDSLALDVNNGPQQGGCTDCRALVTIDNAGNMQANAEYYAFGHISKFLQSGAVLIEAVSGNAQVQSIAFKNPDNTIVTVVLNLTADTQEVDINWQGQSTHYQLNAYDVVTFVWDSDNSPVVDLQKIAQANALARDLASVFDAMRDTNGLYIDQIELNSTDERPRSVATTGLALVALSIAQQMEWDSSAATKVLNTLEVLNGGNENLVLSRNADGMFASQLDASGAAILNSQGEMEFSVTETMTLVAGVHFVRNAFSNNGLIREAADIFLTSVTYDNLIENTDSGLVVTTQNAQAETLQTQGVYNQQMLTVWLAMNYDNSLAAELWQRYYATGQQFPIRFYDGYAMPANEDENSISATLHQLNYYLLNSILNSANYRQLFASHANAEKSFWLDAQIAPAYVWGFALPDSLDVHSSNRAHPAVIAGFIPANNNLLDDLLLWQDNNLAILATQVNGIEIPWAYQADDPNSSAQQIKAENLAVMLFGLAAHPGLLDIQFFRVNNDFEFTPEE</sequence>
<feature type="compositionally biased region" description="Gly residues" evidence="5">
    <location>
        <begin position="23"/>
        <end position="34"/>
    </location>
</feature>
<dbReference type="InterPro" id="IPR033452">
    <property type="entry name" value="GH30_C"/>
</dbReference>
<feature type="domain" description="Glycosyl hydrolase family 30 beta sandwich" evidence="8">
    <location>
        <begin position="1822"/>
        <end position="1882"/>
    </location>
</feature>
<dbReference type="Gene3D" id="2.60.40.1180">
    <property type="entry name" value="Golgi alpha-mannosidase II"/>
    <property type="match status" value="1"/>
</dbReference>
<feature type="region of interest" description="Disordered" evidence="5">
    <location>
        <begin position="23"/>
        <end position="42"/>
    </location>
</feature>
<evidence type="ECO:0000313" key="9">
    <source>
        <dbReference type="EMBL" id="MER2494089.1"/>
    </source>
</evidence>
<dbReference type="Pfam" id="PF17189">
    <property type="entry name" value="Glyco_hydro_30C"/>
    <property type="match status" value="1"/>
</dbReference>
<comment type="similarity">
    <text evidence="1 4">Belongs to the glycosyl hydrolase 30 family.</text>
</comment>
<dbReference type="InterPro" id="IPR001139">
    <property type="entry name" value="Glyco_hydro_30"/>
</dbReference>
<evidence type="ECO:0000256" key="4">
    <source>
        <dbReference type="RuleBase" id="RU361188"/>
    </source>
</evidence>
<dbReference type="SUPFAM" id="SSF51445">
    <property type="entry name" value="(Trans)glycosidases"/>
    <property type="match status" value="1"/>
</dbReference>
<organism evidence="9 10">
    <name type="scientific">Catenovulum sediminis</name>
    <dbReference type="NCBI Taxonomy" id="1740262"/>
    <lineage>
        <taxon>Bacteria</taxon>
        <taxon>Pseudomonadati</taxon>
        <taxon>Pseudomonadota</taxon>
        <taxon>Gammaproteobacteria</taxon>
        <taxon>Alteromonadales</taxon>
        <taxon>Alteromonadaceae</taxon>
        <taxon>Catenovulum</taxon>
    </lineage>
</organism>
<dbReference type="Gene3D" id="1.50.10.140">
    <property type="match status" value="1"/>
</dbReference>
<feature type="domain" description="Glycosyl hydrolase family 30 TIM-barrel" evidence="7">
    <location>
        <begin position="1473"/>
        <end position="1630"/>
    </location>
</feature>
<evidence type="ECO:0000256" key="3">
    <source>
        <dbReference type="ARBA" id="ARBA00022801"/>
    </source>
</evidence>
<dbReference type="InterPro" id="IPR013780">
    <property type="entry name" value="Glyco_hydro_b"/>
</dbReference>